<dbReference type="GO" id="GO:0007166">
    <property type="term" value="P:cell surface receptor signaling pathway"/>
    <property type="evidence" value="ECO:0007669"/>
    <property type="project" value="InterPro"/>
</dbReference>
<dbReference type="PANTHER" id="PTHR27005">
    <property type="entry name" value="WALL-ASSOCIATED RECEPTOR KINASE-LIKE 21"/>
    <property type="match status" value="1"/>
</dbReference>
<comment type="catalytic activity">
    <reaction evidence="15">
        <text>L-threonyl-[protein] + ATP = O-phospho-L-threonyl-[protein] + ADP + H(+)</text>
        <dbReference type="Rhea" id="RHEA:46608"/>
        <dbReference type="Rhea" id="RHEA-COMP:11060"/>
        <dbReference type="Rhea" id="RHEA-COMP:11605"/>
        <dbReference type="ChEBI" id="CHEBI:15378"/>
        <dbReference type="ChEBI" id="CHEBI:30013"/>
        <dbReference type="ChEBI" id="CHEBI:30616"/>
        <dbReference type="ChEBI" id="CHEBI:61977"/>
        <dbReference type="ChEBI" id="CHEBI:456216"/>
    </reaction>
</comment>
<keyword evidence="10 17" id="KW-1133">Transmembrane helix</keyword>
<proteinExistence type="predicted"/>
<evidence type="ECO:0000256" key="16">
    <source>
        <dbReference type="PROSITE-ProRule" id="PRU00076"/>
    </source>
</evidence>
<name>A0A6A3BT64_HIBSY</name>
<evidence type="ECO:0000256" key="7">
    <source>
        <dbReference type="ARBA" id="ARBA00022741"/>
    </source>
</evidence>
<organism evidence="21 22">
    <name type="scientific">Hibiscus syriacus</name>
    <name type="common">Rose of Sharon</name>
    <dbReference type="NCBI Taxonomy" id="106335"/>
    <lineage>
        <taxon>Eukaryota</taxon>
        <taxon>Viridiplantae</taxon>
        <taxon>Streptophyta</taxon>
        <taxon>Embryophyta</taxon>
        <taxon>Tracheophyta</taxon>
        <taxon>Spermatophyta</taxon>
        <taxon>Magnoliopsida</taxon>
        <taxon>eudicotyledons</taxon>
        <taxon>Gunneridae</taxon>
        <taxon>Pentapetalae</taxon>
        <taxon>rosids</taxon>
        <taxon>malvids</taxon>
        <taxon>Malvales</taxon>
        <taxon>Malvaceae</taxon>
        <taxon>Malvoideae</taxon>
        <taxon>Hibiscus</taxon>
    </lineage>
</organism>
<feature type="signal peptide" evidence="18">
    <location>
        <begin position="1"/>
        <end position="19"/>
    </location>
</feature>
<evidence type="ECO:0000256" key="1">
    <source>
        <dbReference type="ARBA" id="ARBA00004479"/>
    </source>
</evidence>
<dbReference type="InterPro" id="IPR025287">
    <property type="entry name" value="WAK_GUB"/>
</dbReference>
<comment type="caution">
    <text evidence="16">Lacks conserved residue(s) required for the propagation of feature annotation.</text>
</comment>
<dbReference type="GO" id="GO:0005886">
    <property type="term" value="C:plasma membrane"/>
    <property type="evidence" value="ECO:0007669"/>
    <property type="project" value="TreeGrafter"/>
</dbReference>
<keyword evidence="3" id="KW-0597">Phosphoprotein</keyword>
<feature type="disulfide bond" evidence="16">
    <location>
        <begin position="290"/>
        <end position="300"/>
    </location>
</feature>
<dbReference type="Gene3D" id="1.10.510.10">
    <property type="entry name" value="Transferase(Phosphotransferase) domain 1"/>
    <property type="match status" value="1"/>
</dbReference>
<dbReference type="InterPro" id="IPR018097">
    <property type="entry name" value="EGF_Ca-bd_CS"/>
</dbReference>
<dbReference type="GO" id="GO:0005524">
    <property type="term" value="F:ATP binding"/>
    <property type="evidence" value="ECO:0007669"/>
    <property type="project" value="UniProtKB-KW"/>
</dbReference>
<evidence type="ECO:0000256" key="5">
    <source>
        <dbReference type="ARBA" id="ARBA00022692"/>
    </source>
</evidence>
<feature type="chain" id="PRO_5025479796" evidence="18">
    <location>
        <begin position="20"/>
        <end position="744"/>
    </location>
</feature>
<dbReference type="Pfam" id="PF13947">
    <property type="entry name" value="GUB_WAK_bind"/>
    <property type="match status" value="1"/>
</dbReference>
<dbReference type="GO" id="GO:0004674">
    <property type="term" value="F:protein serine/threonine kinase activity"/>
    <property type="evidence" value="ECO:0007669"/>
    <property type="project" value="UniProtKB-KW"/>
</dbReference>
<dbReference type="CDD" id="cd00054">
    <property type="entry name" value="EGF_CA"/>
    <property type="match status" value="1"/>
</dbReference>
<dbReference type="InterPro" id="IPR008271">
    <property type="entry name" value="Ser/Thr_kinase_AS"/>
</dbReference>
<dbReference type="SMART" id="SM00181">
    <property type="entry name" value="EGF"/>
    <property type="match status" value="2"/>
</dbReference>
<dbReference type="SMART" id="SM00179">
    <property type="entry name" value="EGF_CA"/>
    <property type="match status" value="1"/>
</dbReference>
<dbReference type="PROSITE" id="PS01187">
    <property type="entry name" value="EGF_CA"/>
    <property type="match status" value="1"/>
</dbReference>
<dbReference type="PROSITE" id="PS00010">
    <property type="entry name" value="ASX_HYDROXYL"/>
    <property type="match status" value="1"/>
</dbReference>
<evidence type="ECO:0000256" key="11">
    <source>
        <dbReference type="ARBA" id="ARBA00023136"/>
    </source>
</evidence>
<evidence type="ECO:0000256" key="8">
    <source>
        <dbReference type="ARBA" id="ARBA00022777"/>
    </source>
</evidence>
<dbReference type="GO" id="GO:0005509">
    <property type="term" value="F:calcium ion binding"/>
    <property type="evidence" value="ECO:0007669"/>
    <property type="project" value="InterPro"/>
</dbReference>
<dbReference type="InterPro" id="IPR001881">
    <property type="entry name" value="EGF-like_Ca-bd_dom"/>
</dbReference>
<dbReference type="SMART" id="SM00220">
    <property type="entry name" value="S_TKc"/>
    <property type="match status" value="1"/>
</dbReference>
<dbReference type="FunFam" id="1.10.510.10:FF:000084">
    <property type="entry name" value="Wall-associated receptor kinase 2"/>
    <property type="match status" value="1"/>
</dbReference>
<evidence type="ECO:0000259" key="20">
    <source>
        <dbReference type="PROSITE" id="PS50026"/>
    </source>
</evidence>
<dbReference type="InterPro" id="IPR011009">
    <property type="entry name" value="Kinase-like_dom_sf"/>
</dbReference>
<protein>
    <submittedName>
        <fullName evidence="21">Gibberellin 20 oxidase 2</fullName>
    </submittedName>
</protein>
<keyword evidence="7" id="KW-0547">Nucleotide-binding</keyword>
<dbReference type="PROSITE" id="PS00108">
    <property type="entry name" value="PROTEIN_KINASE_ST"/>
    <property type="match status" value="1"/>
</dbReference>
<dbReference type="Proteomes" id="UP000436088">
    <property type="component" value="Unassembled WGS sequence"/>
</dbReference>
<dbReference type="InterPro" id="IPR000719">
    <property type="entry name" value="Prot_kinase_dom"/>
</dbReference>
<dbReference type="InterPro" id="IPR001245">
    <property type="entry name" value="Ser-Thr/Tyr_kinase_cat_dom"/>
</dbReference>
<dbReference type="PANTHER" id="PTHR27005:SF511">
    <property type="entry name" value="WALL-ASSOCIATED RECEPTOR KINASE 1-RELATED"/>
    <property type="match status" value="1"/>
</dbReference>
<keyword evidence="4" id="KW-0808">Transferase</keyword>
<feature type="transmembrane region" description="Helical" evidence="17">
    <location>
        <begin position="335"/>
        <end position="359"/>
    </location>
</feature>
<gene>
    <name evidence="21" type="ORF">F3Y22_tig00109972pilonHSYRG00103</name>
</gene>
<keyword evidence="8" id="KW-0418">Kinase</keyword>
<keyword evidence="5 17" id="KW-0812">Transmembrane</keyword>
<evidence type="ECO:0000313" key="21">
    <source>
        <dbReference type="EMBL" id="KAE8719141.1"/>
    </source>
</evidence>
<evidence type="ECO:0000256" key="12">
    <source>
        <dbReference type="ARBA" id="ARBA00023157"/>
    </source>
</evidence>
<dbReference type="EMBL" id="VEPZ02000792">
    <property type="protein sequence ID" value="KAE8719141.1"/>
    <property type="molecule type" value="Genomic_DNA"/>
</dbReference>
<feature type="domain" description="Protein kinase" evidence="19">
    <location>
        <begin position="409"/>
        <end position="686"/>
    </location>
</feature>
<evidence type="ECO:0000256" key="10">
    <source>
        <dbReference type="ARBA" id="ARBA00022989"/>
    </source>
</evidence>
<keyword evidence="2" id="KW-0723">Serine/threonine-protein kinase</keyword>
<dbReference type="AlphaFoldDB" id="A0A6A3BT64"/>
<comment type="subcellular location">
    <subcellularLocation>
        <location evidence="1">Membrane</location>
        <topology evidence="1">Single-pass type I membrane protein</topology>
    </subcellularLocation>
</comment>
<evidence type="ECO:0000256" key="6">
    <source>
        <dbReference type="ARBA" id="ARBA00022729"/>
    </source>
</evidence>
<dbReference type="Pfam" id="PF07714">
    <property type="entry name" value="PK_Tyr_Ser-Thr"/>
    <property type="match status" value="1"/>
</dbReference>
<keyword evidence="13" id="KW-0325">Glycoprotein</keyword>
<dbReference type="SUPFAM" id="SSF56112">
    <property type="entry name" value="Protein kinase-like (PK-like)"/>
    <property type="match status" value="1"/>
</dbReference>
<evidence type="ECO:0000256" key="18">
    <source>
        <dbReference type="SAM" id="SignalP"/>
    </source>
</evidence>
<evidence type="ECO:0000256" key="9">
    <source>
        <dbReference type="ARBA" id="ARBA00022840"/>
    </source>
</evidence>
<dbReference type="PROSITE" id="PS50011">
    <property type="entry name" value="PROTEIN_KINASE_DOM"/>
    <property type="match status" value="1"/>
</dbReference>
<dbReference type="Gene3D" id="3.30.200.20">
    <property type="entry name" value="Phosphorylase Kinase, domain 1"/>
    <property type="match status" value="1"/>
</dbReference>
<keyword evidence="6 18" id="KW-0732">Signal</keyword>
<accession>A0A6A3BT64</accession>
<evidence type="ECO:0000256" key="2">
    <source>
        <dbReference type="ARBA" id="ARBA00022527"/>
    </source>
</evidence>
<keyword evidence="11 17" id="KW-0472">Membrane</keyword>
<evidence type="ECO:0000256" key="15">
    <source>
        <dbReference type="ARBA" id="ARBA00047951"/>
    </source>
</evidence>
<sequence length="744" mass="81989">MGSIGEFIMLITILAATMAAEEAKPGCQSQCGNLTVPYPFGMEQGCFMESKFFIRCDTSNTTEPPKAFLNNSTIDVLDIDLNGGELRVRNWVGYDCYDLSGSGSFQFETWLRTGLYNISSTKNKFTAIGCDTIAFIMGSTGQAYATGCFSLCNEIGDVTNGSCSGIGCCQANIPRGVRDYNISLTSSSNHSGLLTSNPCSYGFVVEDGEYEFSTSDLNRTDVHWKLPMVLDWTIGNQNCSEAKKGTETYSCKENSICREPEFGNGYLCRCSDGFEGNPYLSNGCRDEDECETLKPCTSACHNTFGGFYCSCPKGYDGDGHRNGTGCSPKVKGTHVGAQIAIGTSIGFLVIFVFISWSLAFKQRKTAKMREKYFNQNGGNLLQQLSKSRGSSENDKIFAAAELNKATDSFHESRILGQGGQATVYKGTLPGNKVVAIKKSRIGDQSQVEPFINEIMVLYQINHKHVVKLLGCCLETPVPLLVYEYVTHGSLFDHIHDVVVPGAAPRSFLMWETRLRIAMETAEALAYLHSAASIPIIHRDVKLANILLDENYTAKVSDFGASRLALSDQAQMTTMLQGTFGYLDPECMHTGQLTEKSDVYSFGVVLIELLTGRKALCGEGPEEEKVLAKYFVSLMKEERLHDIVDARMLNNNVEMEQVKEVAALARECVRVKGEERPTMKEVAHELAGLKAMERYQWGKRNLQVEESEYLLGDELSNIYADYGTTSSIGYDSIKNQVAFELDGAR</sequence>
<dbReference type="InterPro" id="IPR000152">
    <property type="entry name" value="EGF-type_Asp/Asn_hydroxyl_site"/>
</dbReference>
<evidence type="ECO:0000256" key="14">
    <source>
        <dbReference type="ARBA" id="ARBA00047558"/>
    </source>
</evidence>
<dbReference type="CDD" id="cd14066">
    <property type="entry name" value="STKc_IRAK"/>
    <property type="match status" value="1"/>
</dbReference>
<dbReference type="GO" id="GO:0030247">
    <property type="term" value="F:polysaccharide binding"/>
    <property type="evidence" value="ECO:0007669"/>
    <property type="project" value="InterPro"/>
</dbReference>
<evidence type="ECO:0000256" key="4">
    <source>
        <dbReference type="ARBA" id="ARBA00022679"/>
    </source>
</evidence>
<keyword evidence="16" id="KW-0245">EGF-like domain</keyword>
<keyword evidence="12 16" id="KW-1015">Disulfide bond</keyword>
<dbReference type="PROSITE" id="PS50026">
    <property type="entry name" value="EGF_3"/>
    <property type="match status" value="1"/>
</dbReference>
<feature type="domain" description="EGF-like" evidence="20">
    <location>
        <begin position="286"/>
        <end position="318"/>
    </location>
</feature>
<evidence type="ECO:0000256" key="13">
    <source>
        <dbReference type="ARBA" id="ARBA00023180"/>
    </source>
</evidence>
<dbReference type="InterPro" id="IPR000742">
    <property type="entry name" value="EGF"/>
</dbReference>
<evidence type="ECO:0000256" key="3">
    <source>
        <dbReference type="ARBA" id="ARBA00022553"/>
    </source>
</evidence>
<comment type="caution">
    <text evidence="21">The sequence shown here is derived from an EMBL/GenBank/DDBJ whole genome shotgun (WGS) entry which is preliminary data.</text>
</comment>
<dbReference type="SUPFAM" id="SSF57196">
    <property type="entry name" value="EGF/Laminin"/>
    <property type="match status" value="1"/>
</dbReference>
<dbReference type="InterPro" id="IPR045274">
    <property type="entry name" value="WAK-like"/>
</dbReference>
<evidence type="ECO:0000259" key="19">
    <source>
        <dbReference type="PROSITE" id="PS50011"/>
    </source>
</evidence>
<dbReference type="Gene3D" id="2.10.25.10">
    <property type="entry name" value="Laminin"/>
    <property type="match status" value="1"/>
</dbReference>
<keyword evidence="22" id="KW-1185">Reference proteome</keyword>
<keyword evidence="9" id="KW-0067">ATP-binding</keyword>
<evidence type="ECO:0000313" key="22">
    <source>
        <dbReference type="Proteomes" id="UP000436088"/>
    </source>
</evidence>
<reference evidence="21" key="1">
    <citation type="submission" date="2019-09" db="EMBL/GenBank/DDBJ databases">
        <title>Draft genome information of white flower Hibiscus syriacus.</title>
        <authorList>
            <person name="Kim Y.-M."/>
        </authorList>
    </citation>
    <scope>NUCLEOTIDE SEQUENCE [LARGE SCALE GENOMIC DNA]</scope>
    <source>
        <strain evidence="21">YM2019G1</strain>
    </source>
</reference>
<dbReference type="FunFam" id="3.30.200.20:FF:000043">
    <property type="entry name" value="Wall-associated receptor kinase 2"/>
    <property type="match status" value="1"/>
</dbReference>
<comment type="catalytic activity">
    <reaction evidence="14">
        <text>L-seryl-[protein] + ATP = O-phospho-L-seryl-[protein] + ADP + H(+)</text>
        <dbReference type="Rhea" id="RHEA:17989"/>
        <dbReference type="Rhea" id="RHEA-COMP:9863"/>
        <dbReference type="Rhea" id="RHEA-COMP:11604"/>
        <dbReference type="ChEBI" id="CHEBI:15378"/>
        <dbReference type="ChEBI" id="CHEBI:29999"/>
        <dbReference type="ChEBI" id="CHEBI:30616"/>
        <dbReference type="ChEBI" id="CHEBI:83421"/>
        <dbReference type="ChEBI" id="CHEBI:456216"/>
    </reaction>
</comment>
<evidence type="ECO:0000256" key="17">
    <source>
        <dbReference type="SAM" id="Phobius"/>
    </source>
</evidence>